<dbReference type="Pfam" id="PF00018">
    <property type="entry name" value="SH3_1"/>
    <property type="match status" value="1"/>
</dbReference>
<comment type="caution">
    <text evidence="3">The sequence shown here is derived from an EMBL/GenBank/DDBJ whole genome shotgun (WGS) entry which is preliminary data.</text>
</comment>
<dbReference type="InterPro" id="IPR036028">
    <property type="entry name" value="SH3-like_dom_sf"/>
</dbReference>
<dbReference type="Proteomes" id="UP000076510">
    <property type="component" value="Unassembled WGS sequence"/>
</dbReference>
<dbReference type="CDD" id="cd00174">
    <property type="entry name" value="SH3"/>
    <property type="match status" value="1"/>
</dbReference>
<dbReference type="SUPFAM" id="SSF50044">
    <property type="entry name" value="SH3-domain"/>
    <property type="match status" value="2"/>
</dbReference>
<dbReference type="RefSeq" id="WP_048005393.1">
    <property type="nucleotide sequence ID" value="NZ_JBCMYD010000025.1"/>
</dbReference>
<protein>
    <recommendedName>
        <fullName evidence="2">SH3 domain-containing protein</fullName>
    </recommendedName>
</protein>
<dbReference type="EMBL" id="LQQY01000009">
    <property type="protein sequence ID" value="KZE50941.1"/>
    <property type="molecule type" value="Genomic_DNA"/>
</dbReference>
<evidence type="ECO:0000259" key="2">
    <source>
        <dbReference type="PROSITE" id="PS50002"/>
    </source>
</evidence>
<evidence type="ECO:0000313" key="3">
    <source>
        <dbReference type="EMBL" id="KZE50941.1"/>
    </source>
</evidence>
<keyword evidence="1" id="KW-0728">SH3 domain</keyword>
<dbReference type="AlphaFoldDB" id="A0A163LT84"/>
<feature type="domain" description="SH3" evidence="2">
    <location>
        <begin position="60"/>
        <end position="115"/>
    </location>
</feature>
<proteinExistence type="predicted"/>
<dbReference type="InterPro" id="IPR001452">
    <property type="entry name" value="SH3_domain"/>
</dbReference>
<sequence>MNQYVVIKPHHSTYPDPITLKTGDKVIYGKEDTEYPNWIFCTSPSGKKGWVPKQILSQDKRPHFATVSEDYSAHELTVEAGETLTGLRQLNEWTFCRRDTGEEGWIPDSCIKKIT</sequence>
<reference evidence="4" key="1">
    <citation type="submission" date="2016-01" db="EMBL/GenBank/DDBJ databases">
        <title>Whole genome sequencing of Bhargavaea cecembensis T14.</title>
        <authorList>
            <person name="Hong K.W."/>
        </authorList>
    </citation>
    <scope>NUCLEOTIDE SEQUENCE [LARGE SCALE GENOMIC DNA]</scope>
    <source>
        <strain evidence="4">M19</strain>
    </source>
</reference>
<dbReference type="Pfam" id="PF07653">
    <property type="entry name" value="SH3_2"/>
    <property type="match status" value="1"/>
</dbReference>
<gene>
    <name evidence="3" type="ORF">AV649_16345</name>
</gene>
<dbReference type="PATRIC" id="fig|189381.9.peg.3181"/>
<evidence type="ECO:0000256" key="1">
    <source>
        <dbReference type="ARBA" id="ARBA00022443"/>
    </source>
</evidence>
<name>A0A163LT84_9BACI</name>
<dbReference type="SMART" id="SM00326">
    <property type="entry name" value="SH3"/>
    <property type="match status" value="2"/>
</dbReference>
<dbReference type="PIRSF" id="PIRSF034961">
    <property type="entry name" value="UCP034961_SH3_2"/>
    <property type="match status" value="1"/>
</dbReference>
<dbReference type="InterPro" id="IPR014593">
    <property type="entry name" value="UCP034961_SH3_2"/>
</dbReference>
<evidence type="ECO:0000313" key="4">
    <source>
        <dbReference type="Proteomes" id="UP000076510"/>
    </source>
</evidence>
<organism evidence="3 4">
    <name type="scientific">Rossellomorea marisflavi</name>
    <dbReference type="NCBI Taxonomy" id="189381"/>
    <lineage>
        <taxon>Bacteria</taxon>
        <taxon>Bacillati</taxon>
        <taxon>Bacillota</taxon>
        <taxon>Bacilli</taxon>
        <taxon>Bacillales</taxon>
        <taxon>Bacillaceae</taxon>
        <taxon>Rossellomorea</taxon>
    </lineage>
</organism>
<dbReference type="Gene3D" id="2.30.30.40">
    <property type="entry name" value="SH3 Domains"/>
    <property type="match status" value="2"/>
</dbReference>
<dbReference type="OrthoDB" id="1030757at2"/>
<accession>A0A163LT84</accession>
<dbReference type="PROSITE" id="PS50002">
    <property type="entry name" value="SH3"/>
    <property type="match status" value="1"/>
</dbReference>